<proteinExistence type="predicted"/>
<keyword evidence="2 5" id="KW-0489">Methyltransferase</keyword>
<dbReference type="GO" id="GO:0032259">
    <property type="term" value="P:methylation"/>
    <property type="evidence" value="ECO:0007669"/>
    <property type="project" value="UniProtKB-KW"/>
</dbReference>
<keyword evidence="6" id="KW-1185">Reference proteome</keyword>
<keyword evidence="3 5" id="KW-0808">Transferase</keyword>
<dbReference type="Proteomes" id="UP000323136">
    <property type="component" value="Unassembled WGS sequence"/>
</dbReference>
<dbReference type="GO" id="GO:0008757">
    <property type="term" value="F:S-adenosylmethionine-dependent methyltransferase activity"/>
    <property type="evidence" value="ECO:0007669"/>
    <property type="project" value="InterPro"/>
</dbReference>
<dbReference type="InterPro" id="IPR029063">
    <property type="entry name" value="SAM-dependent_MTases_sf"/>
</dbReference>
<evidence type="ECO:0000256" key="1">
    <source>
        <dbReference type="ARBA" id="ARBA00022553"/>
    </source>
</evidence>
<keyword evidence="1" id="KW-0597">Phosphoprotein</keyword>
<dbReference type="CDD" id="cd02440">
    <property type="entry name" value="AdoMet_MTases"/>
    <property type="match status" value="1"/>
</dbReference>
<evidence type="ECO:0000256" key="2">
    <source>
        <dbReference type="ARBA" id="ARBA00022603"/>
    </source>
</evidence>
<evidence type="ECO:0000313" key="6">
    <source>
        <dbReference type="Proteomes" id="UP000323136"/>
    </source>
</evidence>
<name>A0A5S5DZW1_9FLAO</name>
<dbReference type="Gene3D" id="3.40.50.150">
    <property type="entry name" value="Vaccinia Virus protein VP39"/>
    <property type="match status" value="1"/>
</dbReference>
<keyword evidence="4" id="KW-0949">S-adenosyl-L-methionine</keyword>
<protein>
    <submittedName>
        <fullName evidence="5">Thiopurine S-methyltransferase</fullName>
    </submittedName>
</protein>
<dbReference type="PROSITE" id="PS51585">
    <property type="entry name" value="SAM_MT_TPMT"/>
    <property type="match status" value="1"/>
</dbReference>
<reference evidence="5 6" key="1">
    <citation type="submission" date="2019-07" db="EMBL/GenBank/DDBJ databases">
        <title>Genomic Encyclopedia of Type Strains, Phase IV (KMG-IV): sequencing the most valuable type-strain genomes for metagenomic binning, comparative biology and taxonomic classification.</title>
        <authorList>
            <person name="Goeker M."/>
        </authorList>
    </citation>
    <scope>NUCLEOTIDE SEQUENCE [LARGE SCALE GENOMIC DNA]</scope>
    <source>
        <strain evidence="5 6">DSM 18961</strain>
    </source>
</reference>
<dbReference type="Pfam" id="PF05724">
    <property type="entry name" value="TPMT"/>
    <property type="match status" value="1"/>
</dbReference>
<dbReference type="SUPFAM" id="SSF53335">
    <property type="entry name" value="S-adenosyl-L-methionine-dependent methyltransferases"/>
    <property type="match status" value="1"/>
</dbReference>
<dbReference type="InterPro" id="IPR008854">
    <property type="entry name" value="TPMT"/>
</dbReference>
<dbReference type="AlphaFoldDB" id="A0A5S5DZW1"/>
<evidence type="ECO:0000256" key="4">
    <source>
        <dbReference type="ARBA" id="ARBA00022691"/>
    </source>
</evidence>
<evidence type="ECO:0000313" key="5">
    <source>
        <dbReference type="EMBL" id="TYQ00050.1"/>
    </source>
</evidence>
<dbReference type="PANTHER" id="PTHR32183">
    <property type="match status" value="1"/>
</dbReference>
<dbReference type="PANTHER" id="PTHR32183:SF6">
    <property type="entry name" value="CYSTEINE SULFINATE DESULFINASE_CYSTEINE DESULFURASE AND RELATED ENZYMES"/>
    <property type="match status" value="1"/>
</dbReference>
<sequence length="199" mass="23122">MIDLSEEFWNNKYRNNKTGWDLGAVSTPLKTYFDQLTNKDLKILIPGGGNSYEAEYLFKKGFTNVFVIDIAEEAIENIKKRLPNFPEENLIHNNFFNLKESYDLIIEQTFFCALNPDLRSDYTKKMNELLNENGKLVGLLFDAELNFDHPPFGGGKKEYVKLFQPYFDIQKMSDCYNSSKGREGMELFINVLKKHSKLS</sequence>
<accession>A0A5S5DZW1</accession>
<gene>
    <name evidence="5" type="ORF">C7447_101658</name>
</gene>
<evidence type="ECO:0000256" key="3">
    <source>
        <dbReference type="ARBA" id="ARBA00022679"/>
    </source>
</evidence>
<organism evidence="5 6">
    <name type="scientific">Tenacibaculum adriaticum</name>
    <dbReference type="NCBI Taxonomy" id="413713"/>
    <lineage>
        <taxon>Bacteria</taxon>
        <taxon>Pseudomonadati</taxon>
        <taxon>Bacteroidota</taxon>
        <taxon>Flavobacteriia</taxon>
        <taxon>Flavobacteriales</taxon>
        <taxon>Flavobacteriaceae</taxon>
        <taxon>Tenacibaculum</taxon>
    </lineage>
</organism>
<dbReference type="EMBL" id="VNIA01000001">
    <property type="protein sequence ID" value="TYQ00050.1"/>
    <property type="molecule type" value="Genomic_DNA"/>
</dbReference>
<comment type="caution">
    <text evidence="5">The sequence shown here is derived from an EMBL/GenBank/DDBJ whole genome shotgun (WGS) entry which is preliminary data.</text>
</comment>